<dbReference type="Pfam" id="PF00528">
    <property type="entry name" value="BPD_transp_1"/>
    <property type="match status" value="2"/>
</dbReference>
<evidence type="ECO:0000256" key="2">
    <source>
        <dbReference type="ARBA" id="ARBA00022692"/>
    </source>
</evidence>
<dbReference type="AlphaFoldDB" id="A0A081C3C8"/>
<feature type="domain" description="ABC transmembrane type-1" evidence="6">
    <location>
        <begin position="84"/>
        <end position="283"/>
    </location>
</feature>
<evidence type="ECO:0000313" key="8">
    <source>
        <dbReference type="Proteomes" id="UP000030661"/>
    </source>
</evidence>
<reference evidence="7" key="1">
    <citation type="journal article" date="2015" name="PeerJ">
        <title>First genomic representation of candidate bacterial phylum KSB3 points to enhanced environmental sensing as a trigger of wastewater bulking.</title>
        <authorList>
            <person name="Sekiguchi Y."/>
            <person name="Ohashi A."/>
            <person name="Parks D.H."/>
            <person name="Yamauchi T."/>
            <person name="Tyson G.W."/>
            <person name="Hugenholtz P."/>
        </authorList>
    </citation>
    <scope>NUCLEOTIDE SEQUENCE [LARGE SCALE GENOMIC DNA]</scope>
</reference>
<evidence type="ECO:0000256" key="3">
    <source>
        <dbReference type="ARBA" id="ARBA00022989"/>
    </source>
</evidence>
<evidence type="ECO:0000256" key="5">
    <source>
        <dbReference type="RuleBase" id="RU363032"/>
    </source>
</evidence>
<accession>A0A081C3C8</accession>
<gene>
    <name evidence="7" type="ORF">U27_06059</name>
</gene>
<keyword evidence="4 5" id="KW-0472">Membrane</keyword>
<dbReference type="CDD" id="cd06261">
    <property type="entry name" value="TM_PBP2"/>
    <property type="match status" value="2"/>
</dbReference>
<feature type="transmembrane region" description="Helical" evidence="5">
    <location>
        <begin position="119"/>
        <end position="143"/>
    </location>
</feature>
<name>A0A081C3C8_VECG1</name>
<dbReference type="GO" id="GO:0055085">
    <property type="term" value="P:transmembrane transport"/>
    <property type="evidence" value="ECO:0007669"/>
    <property type="project" value="InterPro"/>
</dbReference>
<feature type="transmembrane region" description="Helical" evidence="5">
    <location>
        <begin position="26"/>
        <end position="47"/>
    </location>
</feature>
<evidence type="ECO:0000313" key="7">
    <source>
        <dbReference type="EMBL" id="GAK59083.1"/>
    </source>
</evidence>
<comment type="subcellular location">
    <subcellularLocation>
        <location evidence="5">Cell membrane</location>
        <topology evidence="5">Multi-pass membrane protein</topology>
    </subcellularLocation>
    <subcellularLocation>
        <location evidence="1">Membrane</location>
        <topology evidence="1">Multi-pass membrane protein</topology>
    </subcellularLocation>
</comment>
<feature type="transmembrane region" description="Helical" evidence="5">
    <location>
        <begin position="532"/>
        <end position="555"/>
    </location>
</feature>
<evidence type="ECO:0000256" key="4">
    <source>
        <dbReference type="ARBA" id="ARBA00023136"/>
    </source>
</evidence>
<organism evidence="7">
    <name type="scientific">Vecturithrix granuli</name>
    <dbReference type="NCBI Taxonomy" id="1499967"/>
    <lineage>
        <taxon>Bacteria</taxon>
        <taxon>Candidatus Moduliflexota</taxon>
        <taxon>Candidatus Vecturitrichia</taxon>
        <taxon>Candidatus Vecturitrichales</taxon>
        <taxon>Candidatus Vecturitrichaceae</taxon>
        <taxon>Candidatus Vecturithrix</taxon>
    </lineage>
</organism>
<dbReference type="PROSITE" id="PS50928">
    <property type="entry name" value="ABC_TM1"/>
    <property type="match status" value="2"/>
</dbReference>
<keyword evidence="3 5" id="KW-1133">Transmembrane helix</keyword>
<dbReference type="eggNOG" id="COG1178">
    <property type="taxonomic scope" value="Bacteria"/>
</dbReference>
<dbReference type="HOGENOM" id="CLU_021838_1_2_0"/>
<evidence type="ECO:0000256" key="1">
    <source>
        <dbReference type="ARBA" id="ARBA00004141"/>
    </source>
</evidence>
<keyword evidence="5" id="KW-0813">Transport</keyword>
<feature type="domain" description="ABC transmembrane type-1" evidence="6">
    <location>
        <begin position="362"/>
        <end position="550"/>
    </location>
</feature>
<dbReference type="Gene3D" id="1.10.3720.10">
    <property type="entry name" value="MetI-like"/>
    <property type="match status" value="2"/>
</dbReference>
<feature type="transmembrane region" description="Helical" evidence="5">
    <location>
        <begin position="316"/>
        <end position="340"/>
    </location>
</feature>
<feature type="transmembrane region" description="Helical" evidence="5">
    <location>
        <begin position="264"/>
        <end position="286"/>
    </location>
</feature>
<dbReference type="InterPro" id="IPR000515">
    <property type="entry name" value="MetI-like"/>
</dbReference>
<feature type="transmembrane region" description="Helical" evidence="5">
    <location>
        <begin position="496"/>
        <end position="520"/>
    </location>
</feature>
<comment type="similarity">
    <text evidence="5">Belongs to the binding-protein-dependent transport system permease family.</text>
</comment>
<feature type="transmembrane region" description="Helical" evidence="5">
    <location>
        <begin position="426"/>
        <end position="449"/>
    </location>
</feature>
<keyword evidence="8" id="KW-1185">Reference proteome</keyword>
<dbReference type="Proteomes" id="UP000030661">
    <property type="component" value="Unassembled WGS sequence"/>
</dbReference>
<dbReference type="PANTHER" id="PTHR43496:SF1">
    <property type="entry name" value="POLYGALACTURONAN_RHAMNOGALACTURONAN TRANSPORT SYSTEM PERMEASE PROTEIN YTEP"/>
    <property type="match status" value="1"/>
</dbReference>
<dbReference type="SUPFAM" id="SSF161098">
    <property type="entry name" value="MetI-like"/>
    <property type="match status" value="2"/>
</dbReference>
<sequence length="570" mass="63447">MNTILKDTAITPDYEVSSVRMEVDKFIVPTVTIFILLLLAFFLLFPLTSILQLSFFKEGQVGFSTFTFANFYKYFTTPRTFNALWHSLYVAFATTIIVTVITFFFAYAMTRTTISGKLFFRNVIMMPLVAPSIIQALALIYLFGRNGLITKYLLNTDWNIYGATGIIISEVLYCLPHSFVILYTTLSAVDIRLDEAAESLGASALKVFTRVTLPSAKYGIFSAAALTFNLTITDFGNPVVIGGNYNVLATEIYAQVTNLYRFDLGATISIILLIPSLMAFMLNYYISRKTFAMISGAARPFIPPSRPLKKIAYTTYCTLVSWAIIAIFATVVIGSFVRVWPYDWSLTLKHYSFPSIGGYSAIWTSVWVALVVGLVGSSITLIAGFAMETRKPFCKQLLYFLSVMPAAIPGLVMGLGYILAFNKPYYFFYGTPWIIIINIITCNFTLGVLSSISNLRNIDPSIEEASISLGGDTIRTFLRIIFPLSRVAFFQNFTYFFLRSMTTISAVIFLVSATIHLAAIEIIMLDNDGWSASANAMCTCIIGIVLLMLGILHLVNKKMSKNPEGQGRLI</sequence>
<dbReference type="InterPro" id="IPR035906">
    <property type="entry name" value="MetI-like_sf"/>
</dbReference>
<keyword evidence="2 5" id="KW-0812">Transmembrane</keyword>
<protein>
    <submittedName>
        <fullName evidence="7">Binding-protein-dependent transport systems inner membrane component</fullName>
    </submittedName>
</protein>
<dbReference type="PANTHER" id="PTHR43496">
    <property type="entry name" value="PROTEIN LPLB"/>
    <property type="match status" value="1"/>
</dbReference>
<proteinExistence type="inferred from homology"/>
<dbReference type="EMBL" id="DF820469">
    <property type="protein sequence ID" value="GAK59083.1"/>
    <property type="molecule type" value="Genomic_DNA"/>
</dbReference>
<dbReference type="GO" id="GO:0005886">
    <property type="term" value="C:plasma membrane"/>
    <property type="evidence" value="ECO:0007669"/>
    <property type="project" value="UniProtKB-SubCell"/>
</dbReference>
<evidence type="ECO:0000259" key="6">
    <source>
        <dbReference type="PROSITE" id="PS50928"/>
    </source>
</evidence>
<dbReference type="STRING" id="1499967.U27_06059"/>
<feature type="transmembrane region" description="Helical" evidence="5">
    <location>
        <begin position="360"/>
        <end position="385"/>
    </location>
</feature>
<feature type="transmembrane region" description="Helical" evidence="5">
    <location>
        <begin position="87"/>
        <end position="107"/>
    </location>
</feature>
<feature type="transmembrane region" description="Helical" evidence="5">
    <location>
        <begin position="397"/>
        <end position="420"/>
    </location>
</feature>